<gene>
    <name evidence="1" type="ORF">DLD99_06920</name>
</gene>
<evidence type="ECO:0000313" key="1">
    <source>
        <dbReference type="EMBL" id="AXI60213.1"/>
    </source>
</evidence>
<dbReference type="Proteomes" id="UP000253720">
    <property type="component" value="Chromosome"/>
</dbReference>
<evidence type="ECO:0000313" key="2">
    <source>
        <dbReference type="Proteomes" id="UP000253720"/>
    </source>
</evidence>
<organism evidence="1 2">
    <name type="scientific">Pseudomonas kribbensis</name>
    <dbReference type="NCBI Taxonomy" id="1628086"/>
    <lineage>
        <taxon>Bacteria</taxon>
        <taxon>Pseudomonadati</taxon>
        <taxon>Pseudomonadota</taxon>
        <taxon>Gammaproteobacteria</taxon>
        <taxon>Pseudomonadales</taxon>
        <taxon>Pseudomonadaceae</taxon>
        <taxon>Pseudomonas</taxon>
    </lineage>
</organism>
<dbReference type="AlphaFoldDB" id="A0A345RLP7"/>
<keyword evidence="2" id="KW-1185">Reference proteome</keyword>
<sequence>MGLKLRLNWYEKISEQSVGKEYSADLGDDGSIIEALGLMAESEIYDGGFDVRTDWVSRLQPYFTHKFDESIYDYQISFRYRKSW</sequence>
<reference evidence="1 2" key="1">
    <citation type="submission" date="2018-05" db="EMBL/GenBank/DDBJ databases">
        <title>Complete genome sequence of Pseudomonas kribbensis 46-2(T).</title>
        <authorList>
            <person name="Jeong H."/>
            <person name="Lee S.-G."/>
            <person name="Rha E."/>
            <person name="Kim H."/>
        </authorList>
    </citation>
    <scope>NUCLEOTIDE SEQUENCE [LARGE SCALE GENOMIC DNA]</scope>
    <source>
        <strain evidence="1 2">46-2</strain>
    </source>
</reference>
<dbReference type="Pfam" id="PF03513">
    <property type="entry name" value="Cloacin_immun"/>
    <property type="match status" value="1"/>
</dbReference>
<dbReference type="SUPFAM" id="SSF54552">
    <property type="entry name" value="Colicin E3 immunity protein"/>
    <property type="match status" value="1"/>
</dbReference>
<proteinExistence type="predicted"/>
<dbReference type="GO" id="GO:0015643">
    <property type="term" value="F:toxic substance binding"/>
    <property type="evidence" value="ECO:0007669"/>
    <property type="project" value="InterPro"/>
</dbReference>
<dbReference type="InterPro" id="IPR003063">
    <property type="entry name" value="Cloacn_immnty_fam"/>
</dbReference>
<dbReference type="EMBL" id="CP029608">
    <property type="protein sequence ID" value="AXI60213.1"/>
    <property type="molecule type" value="Genomic_DNA"/>
</dbReference>
<dbReference type="GO" id="GO:0030153">
    <property type="term" value="P:bacteriocin immunity"/>
    <property type="evidence" value="ECO:0007669"/>
    <property type="project" value="InterPro"/>
</dbReference>
<name>A0A345RLP7_9PSED</name>
<accession>A0A345RLP7</accession>
<protein>
    <submittedName>
        <fullName evidence="1">Cloacin</fullName>
    </submittedName>
</protein>
<dbReference type="KEGG" id="pke:DLD99_06920"/>
<dbReference type="PRINTS" id="PR01296">
    <property type="entry name" value="CLOACNIMMNTY"/>
</dbReference>
<dbReference type="Gene3D" id="3.10.50.20">
    <property type="entry name" value="Cloacin immunity protein"/>
    <property type="match status" value="1"/>
</dbReference>
<dbReference type="RefSeq" id="WP_114881712.1">
    <property type="nucleotide sequence ID" value="NZ_CP029608.1"/>
</dbReference>
<dbReference type="InterPro" id="IPR036528">
    <property type="entry name" value="Cloacn_immnty_sf"/>
</dbReference>